<feature type="chain" id="PRO_5008809230" description="Pectin acetylesterase" evidence="6">
    <location>
        <begin position="30"/>
        <end position="399"/>
    </location>
</feature>
<dbReference type="eggNOG" id="KOG4287">
    <property type="taxonomic scope" value="Eukaryota"/>
</dbReference>
<dbReference type="PhylomeDB" id="A0A022R922"/>
<dbReference type="STRING" id="4155.A0A022R922"/>
<sequence length="399" mass="44658">MKKNIQTMVDYWLKLFICLIISMSTNISAHDYNNISITILDSAVAEAKGAVCLDGSPPAYYHAKGFGDGANNWFLYLEGGGWCISDEDCAVRLTDRSGSSKYKPKSVYFGQNKSQNQTENPDFYNWNRVYVGYCDCSSYMGDVELKTNVTRRGARVFNAIMDDLLAKGMSNAENAILSGGSAGGLGAMLHCDGFSELLPNAKRVKCISDSGFFIHAKHLPGADKRAEYYANVSAYHGIRVDSLPSSCTSRMDETLCLLPENIIRDIKTPLFIVETAFDQYQLALNYFSNESTWWNCTNNIEVCTPSQLQTIKDYGVALRQTLQEISDTTSVGIFVHPCFRHGHFYEKSGWEGSFILGDKTIAQAVGDWFFDRASFQVIDYDNELPRFRNCSKFIASSYI</sequence>
<keyword evidence="6" id="KW-0378">Hydrolase</keyword>
<dbReference type="InterPro" id="IPR004963">
    <property type="entry name" value="PAE/NOTUM"/>
</dbReference>
<comment type="similarity">
    <text evidence="3 6">Belongs to the pectinacetylesterase family.</text>
</comment>
<keyword evidence="5 6" id="KW-0961">Cell wall biogenesis/degradation</keyword>
<keyword evidence="6" id="KW-0964">Secreted</keyword>
<dbReference type="PANTHER" id="PTHR21562:SF65">
    <property type="entry name" value="PECTIN ACETYLESTERASE"/>
    <property type="match status" value="1"/>
</dbReference>
<evidence type="ECO:0000313" key="7">
    <source>
        <dbReference type="EMBL" id="EYU36474.1"/>
    </source>
</evidence>
<dbReference type="Pfam" id="PF03283">
    <property type="entry name" value="PAE"/>
    <property type="match status" value="1"/>
</dbReference>
<evidence type="ECO:0000256" key="5">
    <source>
        <dbReference type="ARBA" id="ARBA00023316"/>
    </source>
</evidence>
<evidence type="ECO:0000313" key="8">
    <source>
        <dbReference type="Proteomes" id="UP000030748"/>
    </source>
</evidence>
<keyword evidence="8" id="KW-1185">Reference proteome</keyword>
<dbReference type="ESTHER" id="erygu-a0a022r922">
    <property type="family name" value="Pectinacetylesterase-Notum"/>
</dbReference>
<reference evidence="7 8" key="1">
    <citation type="journal article" date="2013" name="Proc. Natl. Acad. Sci. U.S.A.">
        <title>Fine-scale variation in meiotic recombination in Mimulus inferred from population shotgun sequencing.</title>
        <authorList>
            <person name="Hellsten U."/>
            <person name="Wright K.M."/>
            <person name="Jenkins J."/>
            <person name="Shu S."/>
            <person name="Yuan Y."/>
            <person name="Wessler S.R."/>
            <person name="Schmutz J."/>
            <person name="Willis J.H."/>
            <person name="Rokhsar D.S."/>
        </authorList>
    </citation>
    <scope>NUCLEOTIDE SEQUENCE [LARGE SCALE GENOMIC DNA]</scope>
    <source>
        <strain evidence="8">cv. DUN x IM62</strain>
    </source>
</reference>
<dbReference type="GO" id="GO:0009505">
    <property type="term" value="C:plant-type cell wall"/>
    <property type="evidence" value="ECO:0000318"/>
    <property type="project" value="GO_Central"/>
</dbReference>
<dbReference type="EC" id="3.1.1.-" evidence="6"/>
<dbReference type="PANTHER" id="PTHR21562">
    <property type="entry name" value="NOTUM-RELATED"/>
    <property type="match status" value="1"/>
</dbReference>
<evidence type="ECO:0000256" key="4">
    <source>
        <dbReference type="ARBA" id="ARBA00022512"/>
    </source>
</evidence>
<dbReference type="GO" id="GO:0071555">
    <property type="term" value="P:cell wall organization"/>
    <property type="evidence" value="ECO:0000318"/>
    <property type="project" value="GO_Central"/>
</dbReference>
<organism evidence="7 8">
    <name type="scientific">Erythranthe guttata</name>
    <name type="common">Yellow monkey flower</name>
    <name type="synonym">Mimulus guttatus</name>
    <dbReference type="NCBI Taxonomy" id="4155"/>
    <lineage>
        <taxon>Eukaryota</taxon>
        <taxon>Viridiplantae</taxon>
        <taxon>Streptophyta</taxon>
        <taxon>Embryophyta</taxon>
        <taxon>Tracheophyta</taxon>
        <taxon>Spermatophyta</taxon>
        <taxon>Magnoliopsida</taxon>
        <taxon>eudicotyledons</taxon>
        <taxon>Gunneridae</taxon>
        <taxon>Pentapetalae</taxon>
        <taxon>asterids</taxon>
        <taxon>lamiids</taxon>
        <taxon>Lamiales</taxon>
        <taxon>Phrymaceae</taxon>
        <taxon>Erythranthe</taxon>
    </lineage>
</organism>
<dbReference type="AlphaFoldDB" id="A0A022R922"/>
<evidence type="ECO:0000256" key="2">
    <source>
        <dbReference type="ARBA" id="ARBA00004191"/>
    </source>
</evidence>
<feature type="signal peptide" evidence="6">
    <location>
        <begin position="1"/>
        <end position="29"/>
    </location>
</feature>
<evidence type="ECO:0000256" key="1">
    <source>
        <dbReference type="ARBA" id="ARBA00003534"/>
    </source>
</evidence>
<accession>A0A022R922</accession>
<evidence type="ECO:0000256" key="3">
    <source>
        <dbReference type="ARBA" id="ARBA00005784"/>
    </source>
</evidence>
<dbReference type="EMBL" id="KI630592">
    <property type="protein sequence ID" value="EYU36474.1"/>
    <property type="molecule type" value="Genomic_DNA"/>
</dbReference>
<dbReference type="Proteomes" id="UP000030748">
    <property type="component" value="Unassembled WGS sequence"/>
</dbReference>
<name>A0A022R922_ERYGU</name>
<keyword evidence="6" id="KW-0732">Signal</keyword>
<gene>
    <name evidence="7" type="ORF">MIMGU_mgv1a007660mg</name>
</gene>
<comment type="subcellular location">
    <subcellularLocation>
        <location evidence="2 6">Secreted</location>
        <location evidence="2 6">Cell wall</location>
    </subcellularLocation>
</comment>
<dbReference type="GO" id="GO:0052793">
    <property type="term" value="F:pectin acetylesterase activity"/>
    <property type="evidence" value="ECO:0000318"/>
    <property type="project" value="GO_Central"/>
</dbReference>
<proteinExistence type="inferred from homology"/>
<protein>
    <recommendedName>
        <fullName evidence="6">Pectin acetylesterase</fullName>
        <ecNumber evidence="6">3.1.1.-</ecNumber>
    </recommendedName>
</protein>
<comment type="function">
    <text evidence="1 6">Hydrolyzes acetyl esters in homogalacturonan regions of pectin. In type I primary cell wall, galacturonic acid residues of pectin can be acetylated at the O-2 and O-3 positions. Decreasing the degree of acetylation of pectin gels in vitro alters their physical properties.</text>
</comment>
<evidence type="ECO:0000256" key="6">
    <source>
        <dbReference type="RuleBase" id="RU363114"/>
    </source>
</evidence>
<keyword evidence="4 6" id="KW-0134">Cell wall</keyword>